<dbReference type="AlphaFoldDB" id="A0A9X4H9Z4"/>
<reference evidence="2" key="1">
    <citation type="journal article" date="2022" name="Phytopathology">
        <title>Whole genome sequencing-based tracing of a 2022 introduction and outbreak of Xanthomonas hortorum pv. pelargonii.</title>
        <authorList>
            <person name="Iruegas Bocardo F."/>
            <person name="Weisberg A.J."/>
            <person name="Riutta E.R."/>
            <person name="Kilday K.B."/>
            <person name="Bonkowski J.C."/>
            <person name="Creswell T.C."/>
            <person name="Daughtrey M."/>
            <person name="Rane K.K."/>
            <person name="Grunwald N.J."/>
            <person name="Chang J.H."/>
            <person name="Putnam M."/>
        </authorList>
    </citation>
    <scope>NUCLEOTIDE SEQUENCE</scope>
    <source>
        <strain evidence="2">22-338</strain>
    </source>
</reference>
<dbReference type="Proteomes" id="UP001140230">
    <property type="component" value="Unassembled WGS sequence"/>
</dbReference>
<evidence type="ECO:0000256" key="1">
    <source>
        <dbReference type="SAM" id="SignalP"/>
    </source>
</evidence>
<reference evidence="2" key="2">
    <citation type="submission" date="2022-08" db="EMBL/GenBank/DDBJ databases">
        <authorList>
            <person name="Iruegas-Bocardo F."/>
            <person name="Weisberg A.J."/>
            <person name="Riutta E.R."/>
            <person name="Kilday K."/>
            <person name="Bonkowski J.C."/>
            <person name="Creswell T."/>
            <person name="Daughtrey M.L."/>
            <person name="Rane K."/>
            <person name="Grunwald N.J."/>
            <person name="Chang J.H."/>
            <person name="Putnam M.L."/>
        </authorList>
    </citation>
    <scope>NUCLEOTIDE SEQUENCE</scope>
    <source>
        <strain evidence="2">22-338</strain>
    </source>
</reference>
<gene>
    <name evidence="2" type="ORF">NY667_23190</name>
</gene>
<comment type="caution">
    <text evidence="2">The sequence shown here is derived from an EMBL/GenBank/DDBJ whole genome shotgun (WGS) entry which is preliminary data.</text>
</comment>
<feature type="signal peptide" evidence="1">
    <location>
        <begin position="1"/>
        <end position="21"/>
    </location>
</feature>
<keyword evidence="1" id="KW-0732">Signal</keyword>
<feature type="chain" id="PRO_5040927237" evidence="1">
    <location>
        <begin position="22"/>
        <end position="144"/>
    </location>
</feature>
<dbReference type="RefSeq" id="WP_104552354.1">
    <property type="nucleotide sequence ID" value="NZ_CP168178.1"/>
</dbReference>
<evidence type="ECO:0000313" key="3">
    <source>
        <dbReference type="Proteomes" id="UP001140230"/>
    </source>
</evidence>
<evidence type="ECO:0000313" key="2">
    <source>
        <dbReference type="EMBL" id="MDC8640616.1"/>
    </source>
</evidence>
<organism evidence="2 3">
    <name type="scientific">Xanthomonas hortorum pv. hederae</name>
    <dbReference type="NCBI Taxonomy" id="453603"/>
    <lineage>
        <taxon>Bacteria</taxon>
        <taxon>Pseudomonadati</taxon>
        <taxon>Pseudomonadota</taxon>
        <taxon>Gammaproteobacteria</taxon>
        <taxon>Lysobacterales</taxon>
        <taxon>Lysobacteraceae</taxon>
        <taxon>Xanthomonas</taxon>
    </lineage>
</organism>
<sequence length="144" mass="15454">MYRKSLVMMVALAAMAGSAAAAHDINNSCPDLHSVRIAKSKSKSVGGYTYTTSPTSNGNPWIGVNPPEANDVEPRDLEFTSVSIVNDQHLIACDYAGPGLSGLRMSLKLKKTAQPVGASWVQDPNLSNVLTCTDKDRKRCAFKL</sequence>
<name>A0A9X4H9Z4_9XANT</name>
<accession>A0A9X4H9Z4</accession>
<proteinExistence type="predicted"/>
<protein>
    <submittedName>
        <fullName evidence="2">DUF3757 domain-containing protein</fullName>
    </submittedName>
</protein>
<dbReference type="EMBL" id="JANWTP010000146">
    <property type="protein sequence ID" value="MDC8640616.1"/>
    <property type="molecule type" value="Genomic_DNA"/>
</dbReference>